<reference evidence="1 2" key="1">
    <citation type="journal article" date="2018" name="BMC Genomics">
        <title>Comparative genome analyses reveal sequence features reflecting distinct modes of host-adaptation between dicot and monocot powdery mildew.</title>
        <authorList>
            <person name="Wu Y."/>
            <person name="Ma X."/>
            <person name="Pan Z."/>
            <person name="Kale S.D."/>
            <person name="Song Y."/>
            <person name="King H."/>
            <person name="Zhang Q."/>
            <person name="Presley C."/>
            <person name="Deng X."/>
            <person name="Wei C.I."/>
            <person name="Xiao S."/>
        </authorList>
    </citation>
    <scope>NUCLEOTIDE SEQUENCE [LARGE SCALE GENOMIC DNA]</scope>
    <source>
        <strain evidence="1">UCSC1</strain>
    </source>
</reference>
<dbReference type="AlphaFoldDB" id="A0A420I8S4"/>
<evidence type="ECO:0000313" key="1">
    <source>
        <dbReference type="EMBL" id="RKF66755.1"/>
    </source>
</evidence>
<dbReference type="EMBL" id="MCBR01011090">
    <property type="protein sequence ID" value="RKF66755.1"/>
    <property type="molecule type" value="Genomic_DNA"/>
</dbReference>
<name>A0A420I8S4_9PEZI</name>
<protein>
    <submittedName>
        <fullName evidence="1">Uncharacterized protein</fullName>
    </submittedName>
</protein>
<organism evidence="1 2">
    <name type="scientific">Golovinomyces cichoracearum</name>
    <dbReference type="NCBI Taxonomy" id="62708"/>
    <lineage>
        <taxon>Eukaryota</taxon>
        <taxon>Fungi</taxon>
        <taxon>Dikarya</taxon>
        <taxon>Ascomycota</taxon>
        <taxon>Pezizomycotina</taxon>
        <taxon>Leotiomycetes</taxon>
        <taxon>Erysiphales</taxon>
        <taxon>Erysiphaceae</taxon>
        <taxon>Golovinomyces</taxon>
    </lineage>
</organism>
<comment type="caution">
    <text evidence="1">The sequence shown here is derived from an EMBL/GenBank/DDBJ whole genome shotgun (WGS) entry which is preliminary data.</text>
</comment>
<gene>
    <name evidence="1" type="ORF">GcC1_110018</name>
</gene>
<accession>A0A420I8S4</accession>
<dbReference type="OrthoDB" id="3595805at2759"/>
<sequence>MASNCSSETNIKNVLKIIDPEILSKPNLPIVPALPTSADINPTATTISKLTPIELEDYKYKNTVWREQKLDVQEIERRLEVVENKTLGSISETLIPQLKSSTTVVEILQHLNDKFRPPDQARKQELSVVESLQAQYDFLFAVRPIDEAWVTTNLVAIGMDLEYKRIVVISHSLTSKFPPYIST</sequence>
<proteinExistence type="predicted"/>
<evidence type="ECO:0000313" key="2">
    <source>
        <dbReference type="Proteomes" id="UP000285405"/>
    </source>
</evidence>
<dbReference type="Proteomes" id="UP000285405">
    <property type="component" value="Unassembled WGS sequence"/>
</dbReference>